<gene>
    <name evidence="2" type="ORF">L484_024166</name>
</gene>
<dbReference type="KEGG" id="mnt:21406914"/>
<dbReference type="Proteomes" id="UP000030645">
    <property type="component" value="Unassembled WGS sequence"/>
</dbReference>
<feature type="chain" id="PRO_5004928954" description="Thionin-like protein" evidence="1">
    <location>
        <begin position="27"/>
        <end position="74"/>
    </location>
</feature>
<feature type="signal peptide" evidence="1">
    <location>
        <begin position="1"/>
        <end position="26"/>
    </location>
</feature>
<reference evidence="3" key="1">
    <citation type="submission" date="2013-01" db="EMBL/GenBank/DDBJ databases">
        <title>Draft Genome Sequence of a Mulberry Tree, Morus notabilis C.K. Schneid.</title>
        <authorList>
            <person name="He N."/>
            <person name="Zhao S."/>
        </authorList>
    </citation>
    <scope>NUCLEOTIDE SEQUENCE</scope>
</reference>
<dbReference type="eggNOG" id="ENOG502SER4">
    <property type="taxonomic scope" value="Eukaryota"/>
</dbReference>
<keyword evidence="3" id="KW-1185">Reference proteome</keyword>
<dbReference type="EMBL" id="KE345262">
    <property type="protein sequence ID" value="EXB97305.1"/>
    <property type="molecule type" value="Genomic_DNA"/>
</dbReference>
<evidence type="ECO:0000313" key="3">
    <source>
        <dbReference type="Proteomes" id="UP000030645"/>
    </source>
</evidence>
<dbReference type="OrthoDB" id="1933690at2759"/>
<dbReference type="PANTHER" id="PTHR37183">
    <property type="entry name" value="PLANT THIONIN FAMILY PROTEIN"/>
    <property type="match status" value="1"/>
</dbReference>
<keyword evidence="1" id="KW-0732">Signal</keyword>
<dbReference type="AlphaFoldDB" id="W9RXP4"/>
<dbReference type="PANTHER" id="PTHR37183:SF1">
    <property type="entry name" value="PLANT THIONIN FAMILY PROTEIN"/>
    <property type="match status" value="1"/>
</dbReference>
<proteinExistence type="predicted"/>
<evidence type="ECO:0000313" key="2">
    <source>
        <dbReference type="EMBL" id="EXB97305.1"/>
    </source>
</evidence>
<name>W9RXP4_9ROSA</name>
<protein>
    <recommendedName>
        <fullName evidence="4">Thionin-like protein</fullName>
    </recommendedName>
</protein>
<accession>W9RXP4</accession>
<evidence type="ECO:0000256" key="1">
    <source>
        <dbReference type="SAM" id="SignalP"/>
    </source>
</evidence>
<organism evidence="2 3">
    <name type="scientific">Morus notabilis</name>
    <dbReference type="NCBI Taxonomy" id="981085"/>
    <lineage>
        <taxon>Eukaryota</taxon>
        <taxon>Viridiplantae</taxon>
        <taxon>Streptophyta</taxon>
        <taxon>Embryophyta</taxon>
        <taxon>Tracheophyta</taxon>
        <taxon>Spermatophyta</taxon>
        <taxon>Magnoliopsida</taxon>
        <taxon>eudicotyledons</taxon>
        <taxon>Gunneridae</taxon>
        <taxon>Pentapetalae</taxon>
        <taxon>rosids</taxon>
        <taxon>fabids</taxon>
        <taxon>Rosales</taxon>
        <taxon>Moraceae</taxon>
        <taxon>Moreae</taxon>
        <taxon>Morus</taxon>
    </lineage>
</organism>
<sequence>MVMMKKTGIAVFVLLLALSYSEIATAGPEDCIDSCYTGCVQRNTRLMQRCEGKCRIRCGPDSEVKQHVNEVKKG</sequence>
<evidence type="ECO:0008006" key="4">
    <source>
        <dbReference type="Google" id="ProtNLM"/>
    </source>
</evidence>